<proteinExistence type="predicted"/>
<evidence type="ECO:0000313" key="2">
    <source>
        <dbReference type="EMBL" id="CAG9314940.1"/>
    </source>
</evidence>
<feature type="compositionally biased region" description="Polar residues" evidence="1">
    <location>
        <begin position="1"/>
        <end position="11"/>
    </location>
</feature>
<organism evidence="2 3">
    <name type="scientific">Blepharisma stoltei</name>
    <dbReference type="NCBI Taxonomy" id="1481888"/>
    <lineage>
        <taxon>Eukaryota</taxon>
        <taxon>Sar</taxon>
        <taxon>Alveolata</taxon>
        <taxon>Ciliophora</taxon>
        <taxon>Postciliodesmatophora</taxon>
        <taxon>Heterotrichea</taxon>
        <taxon>Heterotrichida</taxon>
        <taxon>Blepharismidae</taxon>
        <taxon>Blepharisma</taxon>
    </lineage>
</organism>
<dbReference type="Proteomes" id="UP001162131">
    <property type="component" value="Unassembled WGS sequence"/>
</dbReference>
<feature type="compositionally biased region" description="Polar residues" evidence="1">
    <location>
        <begin position="29"/>
        <end position="40"/>
    </location>
</feature>
<dbReference type="AlphaFoldDB" id="A0AAU9IUK3"/>
<gene>
    <name evidence="2" type="ORF">BSTOLATCC_MIC12718</name>
</gene>
<feature type="region of interest" description="Disordered" evidence="1">
    <location>
        <begin position="1"/>
        <end position="45"/>
    </location>
</feature>
<reference evidence="2" key="1">
    <citation type="submission" date="2021-09" db="EMBL/GenBank/DDBJ databases">
        <authorList>
            <consortium name="AG Swart"/>
            <person name="Singh M."/>
            <person name="Singh A."/>
            <person name="Seah K."/>
            <person name="Emmerich C."/>
        </authorList>
    </citation>
    <scope>NUCLEOTIDE SEQUENCE</scope>
    <source>
        <strain evidence="2">ATCC30299</strain>
    </source>
</reference>
<accession>A0AAU9IUK3</accession>
<sequence>MGSCTSISYSRNLKRKLPRSTESDIDIDQNGSSDQNGSPDNHSKENVVAIEQFIQILMKEQLIRRKINEAPPLLISKSDLYSRRLNQMQHA</sequence>
<evidence type="ECO:0000313" key="3">
    <source>
        <dbReference type="Proteomes" id="UP001162131"/>
    </source>
</evidence>
<dbReference type="EMBL" id="CAJZBQ010000013">
    <property type="protein sequence ID" value="CAG9314940.1"/>
    <property type="molecule type" value="Genomic_DNA"/>
</dbReference>
<name>A0AAU9IUK3_9CILI</name>
<keyword evidence="3" id="KW-1185">Reference proteome</keyword>
<evidence type="ECO:0000256" key="1">
    <source>
        <dbReference type="SAM" id="MobiDB-lite"/>
    </source>
</evidence>
<comment type="caution">
    <text evidence="2">The sequence shown here is derived from an EMBL/GenBank/DDBJ whole genome shotgun (WGS) entry which is preliminary data.</text>
</comment>
<protein>
    <submittedName>
        <fullName evidence="2">Uncharacterized protein</fullName>
    </submittedName>
</protein>